<name>A0A382WF35_9ZZZZ</name>
<gene>
    <name evidence="1" type="ORF">METZ01_LOCUS410044</name>
</gene>
<feature type="non-terminal residue" evidence="1">
    <location>
        <position position="120"/>
    </location>
</feature>
<dbReference type="EMBL" id="UINC01159217">
    <property type="protein sequence ID" value="SVD57190.1"/>
    <property type="molecule type" value="Genomic_DNA"/>
</dbReference>
<organism evidence="1">
    <name type="scientific">marine metagenome</name>
    <dbReference type="NCBI Taxonomy" id="408172"/>
    <lineage>
        <taxon>unclassified sequences</taxon>
        <taxon>metagenomes</taxon>
        <taxon>ecological metagenomes</taxon>
    </lineage>
</organism>
<evidence type="ECO:0000313" key="1">
    <source>
        <dbReference type="EMBL" id="SVD57190.1"/>
    </source>
</evidence>
<sequence length="120" mass="13588">MNTRTVCAVFLFALSASLGAKDLPRALLIGDSISIGYTPHVVAALKGKVEVKHHRGNAQHTGTGLKMLDRWIGETEWDVIHFNWGLWDLCYRHPQSKVQGRRDKERGTLTMSLEQYEKNL</sequence>
<dbReference type="Gene3D" id="3.40.50.1110">
    <property type="entry name" value="SGNH hydrolase"/>
    <property type="match status" value="1"/>
</dbReference>
<proteinExistence type="predicted"/>
<dbReference type="InterPro" id="IPR036514">
    <property type="entry name" value="SGNH_hydro_sf"/>
</dbReference>
<dbReference type="AlphaFoldDB" id="A0A382WF35"/>
<accession>A0A382WF35</accession>
<reference evidence="1" key="1">
    <citation type="submission" date="2018-05" db="EMBL/GenBank/DDBJ databases">
        <authorList>
            <person name="Lanie J.A."/>
            <person name="Ng W.-L."/>
            <person name="Kazmierczak K.M."/>
            <person name="Andrzejewski T.M."/>
            <person name="Davidsen T.M."/>
            <person name="Wayne K.J."/>
            <person name="Tettelin H."/>
            <person name="Glass J.I."/>
            <person name="Rusch D."/>
            <person name="Podicherti R."/>
            <person name="Tsui H.-C.T."/>
            <person name="Winkler M.E."/>
        </authorList>
    </citation>
    <scope>NUCLEOTIDE SEQUENCE</scope>
</reference>
<protein>
    <recommendedName>
        <fullName evidence="2">SGNH hydrolase-type esterase domain-containing protein</fullName>
    </recommendedName>
</protein>
<dbReference type="SUPFAM" id="SSF52266">
    <property type="entry name" value="SGNH hydrolase"/>
    <property type="match status" value="1"/>
</dbReference>
<evidence type="ECO:0008006" key="2">
    <source>
        <dbReference type="Google" id="ProtNLM"/>
    </source>
</evidence>